<sequence length="426" mass="45516">MSDAVLGIDIGTSGLRAVLLDRDGEILAMRQTAMMLPQQAFGRLWQDAHVWAAAMDEVLLALKGEFKAHRVLALAIDGTSGTIVPIDIEGTPAGLASMYNDVADQKYLDAVMQVAPQETAARGGSSPLARALEMQATIKPVRILHQADWLAGRFSGRFDVSDENNALKTGYDPITRQWPAWIAETGLAMDLLPHVVAAGARTGKILPAIAEHYGLPSTVAIVAGTTDGCAAFLASGARDPGDGVTSLGTTLTLKLLSDEPVFSPDYGIYSHRIGDQWLAGGASNTGGAALAAYISREDIVRLTPLIDPNLPTGLDYYPLPKPGERFPINDPKMESRVTPRPDDERLFFQGLLEGIAGVEALAYRRLAELGATPLKTLRTVGGGAANEGWTRIRERLLKVANVTPRSEHAAVGTARLAWRGLGHDPY</sequence>
<evidence type="ECO:0000313" key="2">
    <source>
        <dbReference type="Proteomes" id="UP000616151"/>
    </source>
</evidence>
<accession>A0ACC5R9D8</accession>
<gene>
    <name evidence="1" type="ORF">JHL16_22160</name>
</gene>
<keyword evidence="2" id="KW-1185">Reference proteome</keyword>
<dbReference type="Proteomes" id="UP000616151">
    <property type="component" value="Unassembled WGS sequence"/>
</dbReference>
<name>A0ACC5R9D8_9HYPH</name>
<dbReference type="EMBL" id="JAENHL010000007">
    <property type="protein sequence ID" value="MBK1869080.1"/>
    <property type="molecule type" value="Genomic_DNA"/>
</dbReference>
<organism evidence="1 2">
    <name type="scientific">Taklimakanibacter albus</name>
    <dbReference type="NCBI Taxonomy" id="2800327"/>
    <lineage>
        <taxon>Bacteria</taxon>
        <taxon>Pseudomonadati</taxon>
        <taxon>Pseudomonadota</taxon>
        <taxon>Alphaproteobacteria</taxon>
        <taxon>Hyphomicrobiales</taxon>
        <taxon>Aestuariivirgaceae</taxon>
        <taxon>Taklimakanibacter</taxon>
    </lineage>
</organism>
<keyword evidence="1" id="KW-0808">Transferase</keyword>
<comment type="caution">
    <text evidence="1">The sequence shown here is derived from an EMBL/GenBank/DDBJ whole genome shotgun (WGS) entry which is preliminary data.</text>
</comment>
<reference evidence="1" key="1">
    <citation type="submission" date="2021-01" db="EMBL/GenBank/DDBJ databases">
        <authorList>
            <person name="Sun Q."/>
        </authorList>
    </citation>
    <scope>NUCLEOTIDE SEQUENCE</scope>
    <source>
        <strain evidence="1">YIM B02566</strain>
    </source>
</reference>
<evidence type="ECO:0000313" key="1">
    <source>
        <dbReference type="EMBL" id="MBK1869080.1"/>
    </source>
</evidence>
<protein>
    <submittedName>
        <fullName evidence="1">FGGY-family carbohydrate kinase</fullName>
    </submittedName>
</protein>
<proteinExistence type="predicted"/>
<keyword evidence="1" id="KW-0418">Kinase</keyword>